<dbReference type="RefSeq" id="WP_380166348.1">
    <property type="nucleotide sequence ID" value="NZ_JBHTNU010000015.1"/>
</dbReference>
<dbReference type="EMBL" id="JBHTNU010000015">
    <property type="protein sequence ID" value="MFD1427925.1"/>
    <property type="molecule type" value="Genomic_DNA"/>
</dbReference>
<accession>A0ABW4CEB7</accession>
<protein>
    <submittedName>
        <fullName evidence="1">Uncharacterized protein</fullName>
    </submittedName>
</protein>
<evidence type="ECO:0000313" key="2">
    <source>
        <dbReference type="Proteomes" id="UP001597282"/>
    </source>
</evidence>
<evidence type="ECO:0000313" key="1">
    <source>
        <dbReference type="EMBL" id="MFD1427925.1"/>
    </source>
</evidence>
<gene>
    <name evidence="1" type="ORF">ACFQ4Y_13535</name>
</gene>
<reference evidence="2" key="1">
    <citation type="journal article" date="2019" name="Int. J. Syst. Evol. Microbiol.">
        <title>The Global Catalogue of Microorganisms (GCM) 10K type strain sequencing project: providing services to taxonomists for standard genome sequencing and annotation.</title>
        <authorList>
            <consortium name="The Broad Institute Genomics Platform"/>
            <consortium name="The Broad Institute Genome Sequencing Center for Infectious Disease"/>
            <person name="Wu L."/>
            <person name="Ma J."/>
        </authorList>
    </citation>
    <scope>NUCLEOTIDE SEQUENCE [LARGE SCALE GENOMIC DNA]</scope>
    <source>
        <strain evidence="2">S1</strain>
    </source>
</reference>
<dbReference type="Proteomes" id="UP001597282">
    <property type="component" value="Unassembled WGS sequence"/>
</dbReference>
<proteinExistence type="predicted"/>
<sequence>MGMDLLMYDTKGNLIKVLEIPAELHHNIFRETEVWSSYLELRKIKDYYKTNVHWGADEIKRFQSDLEQISLFLSPSGKKQAHQLISAIQVHHPWKVRITGD</sequence>
<organism evidence="1 2">
    <name type="scientific">Kroppenstedtia sanguinis</name>
    <dbReference type="NCBI Taxonomy" id="1380684"/>
    <lineage>
        <taxon>Bacteria</taxon>
        <taxon>Bacillati</taxon>
        <taxon>Bacillota</taxon>
        <taxon>Bacilli</taxon>
        <taxon>Bacillales</taxon>
        <taxon>Thermoactinomycetaceae</taxon>
        <taxon>Kroppenstedtia</taxon>
    </lineage>
</organism>
<comment type="caution">
    <text evidence="1">The sequence shown here is derived from an EMBL/GenBank/DDBJ whole genome shotgun (WGS) entry which is preliminary data.</text>
</comment>
<name>A0ABW4CEB7_9BACL</name>
<keyword evidence="2" id="KW-1185">Reference proteome</keyword>